<dbReference type="OrthoDB" id="1378at2759"/>
<evidence type="ECO:0000256" key="1">
    <source>
        <dbReference type="ARBA" id="ARBA00010893"/>
    </source>
</evidence>
<dbReference type="Pfam" id="PF01398">
    <property type="entry name" value="JAB"/>
    <property type="match status" value="1"/>
</dbReference>
<keyword evidence="2" id="KW-0539">Nucleus</keyword>
<dbReference type="Proteomes" id="UP000041254">
    <property type="component" value="Unassembled WGS sequence"/>
</dbReference>
<dbReference type="STRING" id="1169540.A0A0G4EH00"/>
<dbReference type="GO" id="GO:0000338">
    <property type="term" value="P:protein deneddylation"/>
    <property type="evidence" value="ECO:0007669"/>
    <property type="project" value="InterPro"/>
</dbReference>
<dbReference type="AlphaFoldDB" id="A0A0G4EH00"/>
<dbReference type="SMART" id="SM00232">
    <property type="entry name" value="JAB_MPN"/>
    <property type="match status" value="1"/>
</dbReference>
<feature type="domain" description="MPN" evidence="4">
    <location>
        <begin position="292"/>
        <end position="426"/>
    </location>
</feature>
<evidence type="ECO:0000313" key="6">
    <source>
        <dbReference type="Proteomes" id="UP000041254"/>
    </source>
</evidence>
<dbReference type="GO" id="GO:0005737">
    <property type="term" value="C:cytoplasm"/>
    <property type="evidence" value="ECO:0007669"/>
    <property type="project" value="UniProtKB-SubCell"/>
</dbReference>
<organism evidence="5 6">
    <name type="scientific">Vitrella brassicaformis (strain CCMP3155)</name>
    <dbReference type="NCBI Taxonomy" id="1169540"/>
    <lineage>
        <taxon>Eukaryota</taxon>
        <taxon>Sar</taxon>
        <taxon>Alveolata</taxon>
        <taxon>Colpodellida</taxon>
        <taxon>Vitrellaceae</taxon>
        <taxon>Vitrella</taxon>
    </lineage>
</organism>
<accession>A0A0G4EH00</accession>
<evidence type="ECO:0000256" key="2">
    <source>
        <dbReference type="RuleBase" id="RU367006"/>
    </source>
</evidence>
<dbReference type="PANTHER" id="PTHR10540:SF8">
    <property type="entry name" value="COP9 SIGNALOSOME COMPLEX SUBUNIT 6"/>
    <property type="match status" value="1"/>
</dbReference>
<comment type="similarity">
    <text evidence="1 2">Belongs to the peptidase M67A family. CSN6 subfamily.</text>
</comment>
<dbReference type="InterPro" id="IPR000555">
    <property type="entry name" value="JAMM/MPN+_dom"/>
</dbReference>
<dbReference type="InterPro" id="IPR024969">
    <property type="entry name" value="EIF3F/CSN6-like_C"/>
</dbReference>
<dbReference type="GO" id="GO:0008180">
    <property type="term" value="C:COP9 signalosome"/>
    <property type="evidence" value="ECO:0007669"/>
    <property type="project" value="UniProtKB-UniRule"/>
</dbReference>
<evidence type="ECO:0000313" key="5">
    <source>
        <dbReference type="EMBL" id="CEL94918.1"/>
    </source>
</evidence>
<evidence type="ECO:0000256" key="3">
    <source>
        <dbReference type="SAM" id="MobiDB-lite"/>
    </source>
</evidence>
<gene>
    <name evidence="5" type="ORF">Vbra_11719</name>
</gene>
<comment type="function">
    <text evidence="2">Component of the COP9 signalosome complex (CSN), a complex involved in various cellular and developmental processes.</text>
</comment>
<keyword evidence="2" id="KW-0736">Signalosome</keyword>
<proteinExistence type="inferred from homology"/>
<dbReference type="EMBL" id="CDMY01000227">
    <property type="protein sequence ID" value="CEL94918.1"/>
    <property type="molecule type" value="Genomic_DNA"/>
</dbReference>
<reference evidence="5 6" key="1">
    <citation type="submission" date="2014-11" db="EMBL/GenBank/DDBJ databases">
        <authorList>
            <person name="Zhu J."/>
            <person name="Qi W."/>
            <person name="Song R."/>
        </authorList>
    </citation>
    <scope>NUCLEOTIDE SEQUENCE [LARGE SCALE GENOMIC DNA]</scope>
</reference>
<feature type="compositionally biased region" description="Basic and acidic residues" evidence="3">
    <location>
        <begin position="253"/>
        <end position="275"/>
    </location>
</feature>
<dbReference type="PROSITE" id="PS50249">
    <property type="entry name" value="MPN"/>
    <property type="match status" value="1"/>
</dbReference>
<dbReference type="Gene3D" id="3.40.140.10">
    <property type="entry name" value="Cytidine Deaminase, domain 2"/>
    <property type="match status" value="1"/>
</dbReference>
<dbReference type="GO" id="GO:0008237">
    <property type="term" value="F:metallopeptidase activity"/>
    <property type="evidence" value="ECO:0007669"/>
    <property type="project" value="InterPro"/>
</dbReference>
<keyword evidence="6" id="KW-1185">Reference proteome</keyword>
<comment type="subcellular location">
    <subcellularLocation>
        <location evidence="2">Cytoplasm</location>
    </subcellularLocation>
    <subcellularLocation>
        <location evidence="2">Nucleus</location>
    </subcellularLocation>
</comment>
<dbReference type="PANTHER" id="PTHR10540">
    <property type="entry name" value="EUKARYOTIC TRANSLATION INITIATION FACTOR 3 SUBUNIT F-RELATED"/>
    <property type="match status" value="1"/>
</dbReference>
<name>A0A0G4EH00_VITBC</name>
<feature type="region of interest" description="Disordered" evidence="3">
    <location>
        <begin position="221"/>
        <end position="284"/>
    </location>
</feature>
<evidence type="ECO:0000259" key="4">
    <source>
        <dbReference type="PROSITE" id="PS50249"/>
    </source>
</evidence>
<dbReference type="InParanoid" id="A0A0G4EH00"/>
<dbReference type="CDD" id="cd08063">
    <property type="entry name" value="MPN_CSN6"/>
    <property type="match status" value="1"/>
</dbReference>
<dbReference type="Pfam" id="PF13012">
    <property type="entry name" value="MitMem_reg"/>
    <property type="match status" value="1"/>
</dbReference>
<dbReference type="InterPro" id="IPR033859">
    <property type="entry name" value="MPN_CSN6"/>
</dbReference>
<keyword evidence="2" id="KW-0963">Cytoplasm</keyword>
<dbReference type="InterPro" id="IPR037518">
    <property type="entry name" value="MPN"/>
</dbReference>
<protein>
    <recommendedName>
        <fullName evidence="2">COP9 signalosome complex subunit 6</fullName>
    </recommendedName>
</protein>
<sequence length="576" mass="64771">MHVRATAERVFKHNTLLDVFKAILAEVGITAVTEVPLRSLDITPPNAQPNSQRMDLFFSINGEGVLCDVTVVHPCRPENSTAHYTQVNRSNARRQGGFAAAGAERDKDRKYGANCLQKGYTFVPLAAETFGRWGGETLTLLRRLAQRRVPPPASSAEDRAFFHEGVMNHWGQSLSVALMRWNAFQVSCRAHHAADARTQQRAGLFPEDLISRGPYRAQTRTFARTGPKPAHQPAVERPSDREEQQWSPAFPRGAERAEEEPQVRRPAFESVEIHSHKPPMANKGGEASGLQVYLHPLVAINVSDHYTRHKCDGRSGRICGALMGTIQGRRVDIHTSFEFSCDLVDGLMVVNDDFFNTRLSQYGEVFPSYEFLGWYSVGKEPNEQDLHLLRKFEQLNESPYFLLLDPAVTPAQQHFPVSLYERVVHVVDQKNESGLNKVSYQIAHLEAERIAVDHVTKAAAHTTGNSEYAIHLSKLSSAVSMLNTRVHALQKYLIAVKKGEIPANHAILRSLLSVCRSLQATQDEAFQKEYFDEYNDSALVVYLSVLTKTAGQINDVLDKFQLAFDSRRTKPQRYYH</sequence>
<dbReference type="VEuPathDB" id="CryptoDB:Vbra_11719"/>